<organism evidence="1 3">
    <name type="scientific">Didymodactylos carnosus</name>
    <dbReference type="NCBI Taxonomy" id="1234261"/>
    <lineage>
        <taxon>Eukaryota</taxon>
        <taxon>Metazoa</taxon>
        <taxon>Spiralia</taxon>
        <taxon>Gnathifera</taxon>
        <taxon>Rotifera</taxon>
        <taxon>Eurotatoria</taxon>
        <taxon>Bdelloidea</taxon>
        <taxon>Philodinida</taxon>
        <taxon>Philodinidae</taxon>
        <taxon>Didymodactylos</taxon>
    </lineage>
</organism>
<dbReference type="EMBL" id="CAJNOQ010010244">
    <property type="protein sequence ID" value="CAF1246709.1"/>
    <property type="molecule type" value="Genomic_DNA"/>
</dbReference>
<dbReference type="AlphaFoldDB" id="A0A814ZQH0"/>
<evidence type="ECO:0000313" key="3">
    <source>
        <dbReference type="Proteomes" id="UP000663829"/>
    </source>
</evidence>
<sequence length="713" mass="83241">MQIRAGLHEFRPTNFLSRTFGPVRNPDDFSARAENSLEKQCISKIAEVLELDDSTESKIIAKELIIKGRHTLRDYEQDVTPTVFKKEMSNNQKTITEEWFHAFLQKQTSQSFAIYNKILTRTAEYGSKFMKDNAVLSLILQFLFEFDDKTMEDDNLCNRMWNTMLSEGHQGQPLKDLFKQEEVNIDKPHILEIAVGCVANSGWWKGLHDEKVTDLSNNEYSNHHVLPTTMSTIRNDDDIRRQERTRECKMITMCINEHEKLQLSNLVEAGELMYIDQKLDHVLDNIIQDYCFKHSFASFINACLIPIINLVPFLQPSLTNDITSYQFVSDIIYIWDYSISTILSFGIGPCYGKSTIINTVFLSSFEQSSIYFQNTIDIDFGYSFLPRRSTNIADAHGSMMKTLFERIHELFDGFLIHVEYKFLLNNIDCVLDFFNVIRSERKYRLIIVRDVPTDQHSQCSTLLSSTFAGIDTFISPDIADQNKKQNKHFILTLGYQIWEKIPTECRRDMTFIKNNLKDLMDNEYKQHLDQMYTTILPLQQVLLEIAADESRVTRFFPEYLRFVELCALKLKLARFNFYGNENDALVYEVRRKIFELEGPSEMITTDPQLLTAALKQERAQLVSTADMATELPIQKRLSLEVLWRNAIVCSQHKQEKVQKYLQQQYYEYIKAGFPFEIVDGDNFYFQYSFLFEVLQPFHNHRTLVISIIGPQNS</sequence>
<dbReference type="Proteomes" id="UP000681722">
    <property type="component" value="Unassembled WGS sequence"/>
</dbReference>
<protein>
    <submittedName>
        <fullName evidence="1">Uncharacterized protein</fullName>
    </submittedName>
</protein>
<reference evidence="1" key="1">
    <citation type="submission" date="2021-02" db="EMBL/GenBank/DDBJ databases">
        <authorList>
            <person name="Nowell W R."/>
        </authorList>
    </citation>
    <scope>NUCLEOTIDE SEQUENCE</scope>
</reference>
<dbReference type="OrthoDB" id="10540220at2759"/>
<evidence type="ECO:0000313" key="1">
    <source>
        <dbReference type="EMBL" id="CAF1246709.1"/>
    </source>
</evidence>
<dbReference type="Proteomes" id="UP000663829">
    <property type="component" value="Unassembled WGS sequence"/>
</dbReference>
<accession>A0A814ZQH0</accession>
<keyword evidence="3" id="KW-1185">Reference proteome</keyword>
<evidence type="ECO:0000313" key="2">
    <source>
        <dbReference type="EMBL" id="CAF4013099.1"/>
    </source>
</evidence>
<gene>
    <name evidence="1" type="ORF">GPM918_LOCUS25925</name>
    <name evidence="2" type="ORF">SRO942_LOCUS25991</name>
</gene>
<proteinExistence type="predicted"/>
<comment type="caution">
    <text evidence="1">The sequence shown here is derived from an EMBL/GenBank/DDBJ whole genome shotgun (WGS) entry which is preliminary data.</text>
</comment>
<name>A0A814ZQH0_9BILA</name>
<dbReference type="EMBL" id="CAJOBC010012728">
    <property type="protein sequence ID" value="CAF4013099.1"/>
    <property type="molecule type" value="Genomic_DNA"/>
</dbReference>